<feature type="active site" evidence="3">
    <location>
        <position position="241"/>
    </location>
</feature>
<reference evidence="6 7" key="1">
    <citation type="submission" date="2019-07" db="EMBL/GenBank/DDBJ databases">
        <title>Cryptosporangium phraense sp. nov., isolated from plant litter.</title>
        <authorList>
            <person name="Suriyachadkun C."/>
        </authorList>
    </citation>
    <scope>NUCLEOTIDE SEQUENCE [LARGE SCALE GENOMIC DNA]</scope>
    <source>
        <strain evidence="6 7">A-T 5661</strain>
    </source>
</reference>
<evidence type="ECO:0000256" key="3">
    <source>
        <dbReference type="PROSITE-ProRule" id="PRU10007"/>
    </source>
</evidence>
<keyword evidence="2 4" id="KW-0560">Oxidoreductase</keyword>
<dbReference type="InterPro" id="IPR044086">
    <property type="entry name" value="LUC3-like"/>
</dbReference>
<gene>
    <name evidence="6" type="ORF">FL583_27235</name>
</gene>
<organism evidence="6 7">
    <name type="scientific">Cryptosporangium phraense</name>
    <dbReference type="NCBI Taxonomy" id="2593070"/>
    <lineage>
        <taxon>Bacteria</taxon>
        <taxon>Bacillati</taxon>
        <taxon>Actinomycetota</taxon>
        <taxon>Actinomycetes</taxon>
        <taxon>Cryptosporangiales</taxon>
        <taxon>Cryptosporangiaceae</taxon>
        <taxon>Cryptosporangium</taxon>
    </lineage>
</organism>
<dbReference type="FunFam" id="3.40.605.10:FF:000007">
    <property type="entry name" value="NAD/NADP-dependent betaine aldehyde dehydrogenase"/>
    <property type="match status" value="1"/>
</dbReference>
<comment type="caution">
    <text evidence="6">The sequence shown here is derived from an EMBL/GenBank/DDBJ whole genome shotgun (WGS) entry which is preliminary data.</text>
</comment>
<dbReference type="PANTHER" id="PTHR11699">
    <property type="entry name" value="ALDEHYDE DEHYDROGENASE-RELATED"/>
    <property type="match status" value="1"/>
</dbReference>
<dbReference type="FunFam" id="3.40.309.10:FF:000009">
    <property type="entry name" value="Aldehyde dehydrogenase A"/>
    <property type="match status" value="1"/>
</dbReference>
<dbReference type="Gene3D" id="3.40.309.10">
    <property type="entry name" value="Aldehyde Dehydrogenase, Chain A, domain 2"/>
    <property type="match status" value="1"/>
</dbReference>
<dbReference type="InterPro" id="IPR016161">
    <property type="entry name" value="Ald_DH/histidinol_DH"/>
</dbReference>
<dbReference type="RefSeq" id="WP_142707688.1">
    <property type="nucleotide sequence ID" value="NZ_VIRS01000021.1"/>
</dbReference>
<dbReference type="InterPro" id="IPR015590">
    <property type="entry name" value="Aldehyde_DH_dom"/>
</dbReference>
<comment type="similarity">
    <text evidence="1 4">Belongs to the aldehyde dehydrogenase family.</text>
</comment>
<dbReference type="SUPFAM" id="SSF53720">
    <property type="entry name" value="ALDH-like"/>
    <property type="match status" value="1"/>
</dbReference>
<dbReference type="AlphaFoldDB" id="A0A545AKX9"/>
<dbReference type="PROSITE" id="PS00687">
    <property type="entry name" value="ALDEHYDE_DEHYDR_GLU"/>
    <property type="match status" value="1"/>
</dbReference>
<dbReference type="GO" id="GO:0016620">
    <property type="term" value="F:oxidoreductase activity, acting on the aldehyde or oxo group of donors, NAD or NADP as acceptor"/>
    <property type="evidence" value="ECO:0007669"/>
    <property type="project" value="InterPro"/>
</dbReference>
<evidence type="ECO:0000313" key="6">
    <source>
        <dbReference type="EMBL" id="TQS41976.1"/>
    </source>
</evidence>
<dbReference type="InterPro" id="IPR016162">
    <property type="entry name" value="Ald_DH_N"/>
</dbReference>
<protein>
    <submittedName>
        <fullName evidence="6">Aldehyde dehydrogenase family protein</fullName>
    </submittedName>
</protein>
<proteinExistence type="inferred from homology"/>
<dbReference type="Pfam" id="PF00171">
    <property type="entry name" value="Aldedh"/>
    <property type="match status" value="1"/>
</dbReference>
<evidence type="ECO:0000256" key="2">
    <source>
        <dbReference type="ARBA" id="ARBA00023002"/>
    </source>
</evidence>
<dbReference type="CDD" id="cd07106">
    <property type="entry name" value="ALDH_AldA-AAD23400"/>
    <property type="match status" value="1"/>
</dbReference>
<evidence type="ECO:0000256" key="4">
    <source>
        <dbReference type="RuleBase" id="RU003345"/>
    </source>
</evidence>
<dbReference type="EMBL" id="VIRS01000021">
    <property type="protein sequence ID" value="TQS41976.1"/>
    <property type="molecule type" value="Genomic_DNA"/>
</dbReference>
<dbReference type="InParanoid" id="A0A545AKX9"/>
<feature type="domain" description="Aldehyde dehydrogenase" evidence="5">
    <location>
        <begin position="17"/>
        <end position="463"/>
    </location>
</feature>
<sequence>MTTPRTVTIDGAAVETAKHFDVVNPATGTPFAEAPAISENQLDAAVRAADAAFGTWRRDEGVRRQALLDAADAVDKARDELAAILTTEQGKPLKEAVAETYAVSMWLRYYASLELAPEIVRDDAKGYAEVHRRPLGVVGAITPWNFPLTLAMWKIAPALRAGNTVVVKPSPYTPLATLKLGDVLRDVLPPGVLNVISGPDPLGASLTAHPLVRKISFTGSTATGKKVAAAAATDLKRVTLELGGNDPAIVLPDAPIQKLAHSLFWSGFMNNGQVCLAAKRLYVHRDQHDDLVDALADLARTVHVDEGTAEGVELGPINNKMQFDRVSGLVEDAIAQGATVAAGGAPLDRPGYFFAPTILTGLSDGVRIVDEEQFGPALPVLVYDDVSDAVARANRTSYGLTASVWSDDPDAAAAIALELDAGQVTVNSHGTAVTPDLPFGGHKSSGIGVENGPWGLLGFTEIQVLAGPSRQKA</sequence>
<dbReference type="OrthoDB" id="6882680at2"/>
<dbReference type="InterPro" id="IPR016160">
    <property type="entry name" value="Ald_DH_CS_CYS"/>
</dbReference>
<evidence type="ECO:0000313" key="7">
    <source>
        <dbReference type="Proteomes" id="UP000317982"/>
    </source>
</evidence>
<keyword evidence="7" id="KW-1185">Reference proteome</keyword>
<dbReference type="Gene3D" id="3.40.605.10">
    <property type="entry name" value="Aldehyde Dehydrogenase, Chain A, domain 1"/>
    <property type="match status" value="1"/>
</dbReference>
<evidence type="ECO:0000256" key="1">
    <source>
        <dbReference type="ARBA" id="ARBA00009986"/>
    </source>
</evidence>
<dbReference type="InterPro" id="IPR029510">
    <property type="entry name" value="Ald_DH_CS_GLU"/>
</dbReference>
<dbReference type="Proteomes" id="UP000317982">
    <property type="component" value="Unassembled WGS sequence"/>
</dbReference>
<accession>A0A545AKX9</accession>
<evidence type="ECO:0000259" key="5">
    <source>
        <dbReference type="Pfam" id="PF00171"/>
    </source>
</evidence>
<name>A0A545AKX9_9ACTN</name>
<dbReference type="PROSITE" id="PS00070">
    <property type="entry name" value="ALDEHYDE_DEHYDR_CYS"/>
    <property type="match status" value="1"/>
</dbReference>
<dbReference type="InterPro" id="IPR016163">
    <property type="entry name" value="Ald_DH_C"/>
</dbReference>